<dbReference type="InterPro" id="IPR020898">
    <property type="entry name" value="Synapsin_ATP-bd_dom"/>
</dbReference>
<dbReference type="Pfam" id="PF02078">
    <property type="entry name" value="Synapsin"/>
    <property type="match status" value="1"/>
</dbReference>
<feature type="compositionally biased region" description="Low complexity" evidence="1">
    <location>
        <begin position="229"/>
        <end position="242"/>
    </location>
</feature>
<dbReference type="EMBL" id="AJWK01014031">
    <property type="status" value="NOT_ANNOTATED_CDS"/>
    <property type="molecule type" value="Genomic_DNA"/>
</dbReference>
<feature type="compositionally biased region" description="Polar residues" evidence="1">
    <location>
        <begin position="303"/>
        <end position="340"/>
    </location>
</feature>
<dbReference type="Gene3D" id="3.30.470.20">
    <property type="entry name" value="ATP-grasp fold, B domain"/>
    <property type="match status" value="1"/>
</dbReference>
<sequence>MAVVRGGTKVARSFKPDFVLVRQPPRDGSRDNRSTLLGLKYGNVPSINSLSSLYQFQFSWQKFPCVLKAGHCHGGTATARLDNQTALQDSAGLLCGSGNSSDSQCYCTLEPYIDAKFDIHIQKIGGNYKAFMRKSISGHWKTNQGSAMLEQISMTDRYKHWIDEISELFGGMEVCGLSVGVAKDGKEFILSAQDSTFPLMGDSQEEDRRHIADLVVGRMQNVCRPPGMSKAQSRTSISSRSGSAGGSPTDETAGGVLGTRSAPPGAPPPIPERQTPGVGSIARHGSLSSTSDIPDQPTEKAPTLSSAASRRDSQTSQTSNVSGTSAPSRAGQRPQSQSSVVEDAEDTMKNLRKTFAGIFGDM</sequence>
<proteinExistence type="predicted"/>
<protein>
    <submittedName>
        <fullName evidence="4">Uncharacterized protein</fullName>
    </submittedName>
</protein>
<dbReference type="SUPFAM" id="SSF56059">
    <property type="entry name" value="Glutathione synthetase ATP-binding domain-like"/>
    <property type="match status" value="1"/>
</dbReference>
<organism evidence="4 5">
    <name type="scientific">Lutzomyia longipalpis</name>
    <name type="common">Sand fly</name>
    <dbReference type="NCBI Taxonomy" id="7200"/>
    <lineage>
        <taxon>Eukaryota</taxon>
        <taxon>Metazoa</taxon>
        <taxon>Ecdysozoa</taxon>
        <taxon>Arthropoda</taxon>
        <taxon>Hexapoda</taxon>
        <taxon>Insecta</taxon>
        <taxon>Pterygota</taxon>
        <taxon>Neoptera</taxon>
        <taxon>Endopterygota</taxon>
        <taxon>Diptera</taxon>
        <taxon>Nematocera</taxon>
        <taxon>Psychodoidea</taxon>
        <taxon>Psychodidae</taxon>
        <taxon>Lutzomyia</taxon>
        <taxon>Lutzomyia</taxon>
    </lineage>
</organism>
<accession>A0A1B0CJ47</accession>
<feature type="domain" description="Synapsin pre-ATP-grasp" evidence="2">
    <location>
        <begin position="1"/>
        <end position="46"/>
    </location>
</feature>
<evidence type="ECO:0000259" key="2">
    <source>
        <dbReference type="Pfam" id="PF02078"/>
    </source>
</evidence>
<dbReference type="GO" id="GO:0007269">
    <property type="term" value="P:neurotransmitter secretion"/>
    <property type="evidence" value="ECO:0007669"/>
    <property type="project" value="TreeGrafter"/>
</dbReference>
<dbReference type="PANTHER" id="PTHR10841">
    <property type="entry name" value="SYNAPSIN"/>
    <property type="match status" value="1"/>
</dbReference>
<dbReference type="VEuPathDB" id="VectorBase:LLONM1_002557"/>
<dbReference type="InterPro" id="IPR020897">
    <property type="entry name" value="Synapsin_pre-ATP-grasp_dom"/>
</dbReference>
<dbReference type="PANTHER" id="PTHR10841:SF17">
    <property type="entry name" value="SYNAPSIN"/>
    <property type="match status" value="1"/>
</dbReference>
<name>A0A1B0CJ47_LUTLO</name>
<dbReference type="Gene3D" id="3.40.50.20">
    <property type="match status" value="1"/>
</dbReference>
<dbReference type="AlphaFoldDB" id="A0A1B0CJ47"/>
<keyword evidence="5" id="KW-1185">Reference proteome</keyword>
<feature type="region of interest" description="Disordered" evidence="1">
    <location>
        <begin position="222"/>
        <end position="346"/>
    </location>
</feature>
<evidence type="ECO:0000259" key="3">
    <source>
        <dbReference type="Pfam" id="PF02750"/>
    </source>
</evidence>
<feature type="domain" description="Synapsin ATP-binding" evidence="3">
    <location>
        <begin position="61"/>
        <end position="220"/>
    </location>
</feature>
<dbReference type="VEuPathDB" id="VectorBase:LLOJ004480"/>
<evidence type="ECO:0000313" key="4">
    <source>
        <dbReference type="EnsemblMetazoa" id="LLOJ004480-PA"/>
    </source>
</evidence>
<evidence type="ECO:0000313" key="5">
    <source>
        <dbReference type="Proteomes" id="UP000092461"/>
    </source>
</evidence>
<dbReference type="SUPFAM" id="SSF52440">
    <property type="entry name" value="PreATP-grasp domain"/>
    <property type="match status" value="1"/>
</dbReference>
<dbReference type="Proteomes" id="UP000092461">
    <property type="component" value="Unassembled WGS sequence"/>
</dbReference>
<dbReference type="EnsemblMetazoa" id="LLOJ004480-RA">
    <property type="protein sequence ID" value="LLOJ004480-PA"/>
    <property type="gene ID" value="LLOJ004480"/>
</dbReference>
<dbReference type="FunFam" id="3.30.470.20:FF:000059">
    <property type="entry name" value="Synapsin-3"/>
    <property type="match status" value="1"/>
</dbReference>
<reference evidence="4" key="1">
    <citation type="submission" date="2020-05" db="UniProtKB">
        <authorList>
            <consortium name="EnsemblMetazoa"/>
        </authorList>
    </citation>
    <scope>IDENTIFICATION</scope>
    <source>
        <strain evidence="4">Jacobina</strain>
    </source>
</reference>
<dbReference type="InterPro" id="IPR016185">
    <property type="entry name" value="PreATP-grasp_dom_sf"/>
</dbReference>
<dbReference type="GO" id="GO:0030672">
    <property type="term" value="C:synaptic vesicle membrane"/>
    <property type="evidence" value="ECO:0007669"/>
    <property type="project" value="TreeGrafter"/>
</dbReference>
<evidence type="ECO:0000256" key="1">
    <source>
        <dbReference type="SAM" id="MobiDB-lite"/>
    </source>
</evidence>
<dbReference type="Pfam" id="PF02750">
    <property type="entry name" value="Synapsin_C"/>
    <property type="match status" value="1"/>
</dbReference>